<sequence length="61" mass="6519">MMTPHTLSTIPQAASLGPQHRRDTMTDPKLRSPTTTRPDQLTAVTQRSGALIGFLCGSGRG</sequence>
<feature type="compositionally biased region" description="Polar residues" evidence="1">
    <location>
        <begin position="32"/>
        <end position="42"/>
    </location>
</feature>
<name>A0AAV6YJV0_ENGPU</name>
<evidence type="ECO:0000313" key="2">
    <source>
        <dbReference type="EMBL" id="KAG8537226.1"/>
    </source>
</evidence>
<reference evidence="2" key="1">
    <citation type="thesis" date="2020" institute="ProQuest LLC" country="789 East Eisenhower Parkway, Ann Arbor, MI, USA">
        <title>Comparative Genomics and Chromosome Evolution.</title>
        <authorList>
            <person name="Mudd A.B."/>
        </authorList>
    </citation>
    <scope>NUCLEOTIDE SEQUENCE</scope>
    <source>
        <strain evidence="2">237g6f4</strain>
        <tissue evidence="2">Blood</tissue>
    </source>
</reference>
<proteinExistence type="predicted"/>
<dbReference type="AlphaFoldDB" id="A0AAV6YJV0"/>
<dbReference type="EMBL" id="WNYA01032334">
    <property type="protein sequence ID" value="KAG8537226.1"/>
    <property type="molecule type" value="Genomic_DNA"/>
</dbReference>
<comment type="caution">
    <text evidence="2">The sequence shown here is derived from an EMBL/GenBank/DDBJ whole genome shotgun (WGS) entry which is preliminary data.</text>
</comment>
<protein>
    <submittedName>
        <fullName evidence="2">Uncharacterized protein</fullName>
    </submittedName>
</protein>
<evidence type="ECO:0000256" key="1">
    <source>
        <dbReference type="SAM" id="MobiDB-lite"/>
    </source>
</evidence>
<accession>A0AAV6YJV0</accession>
<feature type="compositionally biased region" description="Polar residues" evidence="1">
    <location>
        <begin position="1"/>
        <end position="12"/>
    </location>
</feature>
<gene>
    <name evidence="2" type="ORF">GDO81_024882</name>
</gene>
<keyword evidence="3" id="KW-1185">Reference proteome</keyword>
<organism evidence="2 3">
    <name type="scientific">Engystomops pustulosus</name>
    <name type="common">Tungara frog</name>
    <name type="synonym">Physalaemus pustulosus</name>
    <dbReference type="NCBI Taxonomy" id="76066"/>
    <lineage>
        <taxon>Eukaryota</taxon>
        <taxon>Metazoa</taxon>
        <taxon>Chordata</taxon>
        <taxon>Craniata</taxon>
        <taxon>Vertebrata</taxon>
        <taxon>Euteleostomi</taxon>
        <taxon>Amphibia</taxon>
        <taxon>Batrachia</taxon>
        <taxon>Anura</taxon>
        <taxon>Neobatrachia</taxon>
        <taxon>Hyloidea</taxon>
        <taxon>Leptodactylidae</taxon>
        <taxon>Leiuperinae</taxon>
        <taxon>Engystomops</taxon>
    </lineage>
</organism>
<dbReference type="Proteomes" id="UP000824782">
    <property type="component" value="Unassembled WGS sequence"/>
</dbReference>
<feature type="compositionally biased region" description="Basic and acidic residues" evidence="1">
    <location>
        <begin position="20"/>
        <end position="30"/>
    </location>
</feature>
<evidence type="ECO:0000313" key="3">
    <source>
        <dbReference type="Proteomes" id="UP000824782"/>
    </source>
</evidence>
<feature type="region of interest" description="Disordered" evidence="1">
    <location>
        <begin position="1"/>
        <end position="42"/>
    </location>
</feature>